<evidence type="ECO:0008006" key="3">
    <source>
        <dbReference type="Google" id="ProtNLM"/>
    </source>
</evidence>
<proteinExistence type="predicted"/>
<gene>
    <name evidence="2" type="ORF">HELGO_WM12816</name>
</gene>
<dbReference type="AlphaFoldDB" id="A0A6S6SV48"/>
<feature type="signal peptide" evidence="1">
    <location>
        <begin position="1"/>
        <end position="27"/>
    </location>
</feature>
<evidence type="ECO:0000256" key="1">
    <source>
        <dbReference type="SAM" id="SignalP"/>
    </source>
</evidence>
<name>A0A6S6SV48_9GAMM</name>
<evidence type="ECO:0000313" key="2">
    <source>
        <dbReference type="EMBL" id="CAA6808674.1"/>
    </source>
</evidence>
<organism evidence="2">
    <name type="scientific">uncultured Thiotrichaceae bacterium</name>
    <dbReference type="NCBI Taxonomy" id="298394"/>
    <lineage>
        <taxon>Bacteria</taxon>
        <taxon>Pseudomonadati</taxon>
        <taxon>Pseudomonadota</taxon>
        <taxon>Gammaproteobacteria</taxon>
        <taxon>Thiotrichales</taxon>
        <taxon>Thiotrichaceae</taxon>
        <taxon>environmental samples</taxon>
    </lineage>
</organism>
<feature type="chain" id="PRO_5027680010" description="Glycine zipper domain-containing protein" evidence="1">
    <location>
        <begin position="28"/>
        <end position="83"/>
    </location>
</feature>
<reference evidence="2" key="1">
    <citation type="submission" date="2020-01" db="EMBL/GenBank/DDBJ databases">
        <authorList>
            <person name="Meier V. D."/>
            <person name="Meier V D."/>
        </authorList>
    </citation>
    <scope>NUCLEOTIDE SEQUENCE</scope>
    <source>
        <strain evidence="2">HLG_WM_MAG_07</strain>
    </source>
</reference>
<sequence>MKLRMTIALLVSTYMLQGCSAQQVASAAVGTAKLPVKAAGAVGRTAGSVAGGAIGGVVGGSIGRKVGSAVGGAVGGAAATKGL</sequence>
<keyword evidence="1" id="KW-0732">Signal</keyword>
<protein>
    <recommendedName>
        <fullName evidence="3">Glycine zipper domain-containing protein</fullName>
    </recommendedName>
</protein>
<dbReference type="PROSITE" id="PS51257">
    <property type="entry name" value="PROKAR_LIPOPROTEIN"/>
    <property type="match status" value="1"/>
</dbReference>
<accession>A0A6S6SV48</accession>
<dbReference type="EMBL" id="CACVAY010000037">
    <property type="protein sequence ID" value="CAA6808674.1"/>
    <property type="molecule type" value="Genomic_DNA"/>
</dbReference>